<dbReference type="RefSeq" id="WP_386759696.1">
    <property type="nucleotide sequence ID" value="NZ_JBHRXK010000006.1"/>
</dbReference>
<gene>
    <name evidence="2" type="ORF">ACFOLC_13050</name>
</gene>
<protein>
    <submittedName>
        <fullName evidence="2">Uncharacterized protein</fullName>
    </submittedName>
</protein>
<proteinExistence type="predicted"/>
<dbReference type="EMBL" id="JBHRXK010000006">
    <property type="protein sequence ID" value="MFC3551931.1"/>
    <property type="molecule type" value="Genomic_DNA"/>
</dbReference>
<dbReference type="Proteomes" id="UP001595740">
    <property type="component" value="Unassembled WGS sequence"/>
</dbReference>
<keyword evidence="3" id="KW-1185">Reference proteome</keyword>
<feature type="region of interest" description="Disordered" evidence="1">
    <location>
        <begin position="1"/>
        <end position="49"/>
    </location>
</feature>
<name>A0ABV7RQK4_9GAMM</name>
<organism evidence="2 3">
    <name type="scientific">Lysobacter cavernae</name>
    <dbReference type="NCBI Taxonomy" id="1685901"/>
    <lineage>
        <taxon>Bacteria</taxon>
        <taxon>Pseudomonadati</taxon>
        <taxon>Pseudomonadota</taxon>
        <taxon>Gammaproteobacteria</taxon>
        <taxon>Lysobacterales</taxon>
        <taxon>Lysobacteraceae</taxon>
        <taxon>Lysobacter</taxon>
    </lineage>
</organism>
<evidence type="ECO:0000256" key="1">
    <source>
        <dbReference type="SAM" id="MobiDB-lite"/>
    </source>
</evidence>
<feature type="compositionally biased region" description="Low complexity" evidence="1">
    <location>
        <begin position="1"/>
        <end position="13"/>
    </location>
</feature>
<sequence>MSAAAAFAGAAAFEQPTSFPDPKGGVHGCTPFSDRARDGESENPLNSSDHLIGLSRAAVSFGYFSLGKQRKVTRPRQRAEALAVVLNDTPRQEQRPWIPACAGMTNKSSGKSRRTSMCAALRV</sequence>
<accession>A0ABV7RQK4</accession>
<evidence type="ECO:0000313" key="3">
    <source>
        <dbReference type="Proteomes" id="UP001595740"/>
    </source>
</evidence>
<comment type="caution">
    <text evidence="2">The sequence shown here is derived from an EMBL/GenBank/DDBJ whole genome shotgun (WGS) entry which is preliminary data.</text>
</comment>
<evidence type="ECO:0000313" key="2">
    <source>
        <dbReference type="EMBL" id="MFC3551931.1"/>
    </source>
</evidence>
<reference evidence="3" key="1">
    <citation type="journal article" date="2019" name="Int. J. Syst. Evol. Microbiol.">
        <title>The Global Catalogue of Microorganisms (GCM) 10K type strain sequencing project: providing services to taxonomists for standard genome sequencing and annotation.</title>
        <authorList>
            <consortium name="The Broad Institute Genomics Platform"/>
            <consortium name="The Broad Institute Genome Sequencing Center for Infectious Disease"/>
            <person name="Wu L."/>
            <person name="Ma J."/>
        </authorList>
    </citation>
    <scope>NUCLEOTIDE SEQUENCE [LARGE SCALE GENOMIC DNA]</scope>
    <source>
        <strain evidence="3">KCTC 42875</strain>
    </source>
</reference>